<dbReference type="Proteomes" id="UP001054945">
    <property type="component" value="Unassembled WGS sequence"/>
</dbReference>
<accession>A0AAV4WWA5</accession>
<evidence type="ECO:0000313" key="1">
    <source>
        <dbReference type="EMBL" id="GIY85924.1"/>
    </source>
</evidence>
<dbReference type="AlphaFoldDB" id="A0AAV4WWA5"/>
<proteinExistence type="predicted"/>
<keyword evidence="2" id="KW-1185">Reference proteome</keyword>
<name>A0AAV4WWA5_CAEEX</name>
<gene>
    <name evidence="1" type="ORF">CEXT_163001</name>
</gene>
<sequence length="123" mass="13920">MQHEQVTQYPHCSYPHHPAPSCSTHTTKTAVCSYHYTTIVIILSGTYLTREFEKRGEQSKLDLINIPDWCRRISLQHALFGEPSTISPIYDCELQNKLPGLYTEGRLILSPLSERSIVCTGLG</sequence>
<organism evidence="1 2">
    <name type="scientific">Caerostris extrusa</name>
    <name type="common">Bark spider</name>
    <name type="synonym">Caerostris bankana</name>
    <dbReference type="NCBI Taxonomy" id="172846"/>
    <lineage>
        <taxon>Eukaryota</taxon>
        <taxon>Metazoa</taxon>
        <taxon>Ecdysozoa</taxon>
        <taxon>Arthropoda</taxon>
        <taxon>Chelicerata</taxon>
        <taxon>Arachnida</taxon>
        <taxon>Araneae</taxon>
        <taxon>Araneomorphae</taxon>
        <taxon>Entelegynae</taxon>
        <taxon>Araneoidea</taxon>
        <taxon>Araneidae</taxon>
        <taxon>Caerostris</taxon>
    </lineage>
</organism>
<comment type="caution">
    <text evidence="1">The sequence shown here is derived from an EMBL/GenBank/DDBJ whole genome shotgun (WGS) entry which is preliminary data.</text>
</comment>
<reference evidence="1 2" key="1">
    <citation type="submission" date="2021-06" db="EMBL/GenBank/DDBJ databases">
        <title>Caerostris extrusa draft genome.</title>
        <authorList>
            <person name="Kono N."/>
            <person name="Arakawa K."/>
        </authorList>
    </citation>
    <scope>NUCLEOTIDE SEQUENCE [LARGE SCALE GENOMIC DNA]</scope>
</reference>
<evidence type="ECO:0000313" key="2">
    <source>
        <dbReference type="Proteomes" id="UP001054945"/>
    </source>
</evidence>
<dbReference type="EMBL" id="BPLR01016712">
    <property type="protein sequence ID" value="GIY85924.1"/>
    <property type="molecule type" value="Genomic_DNA"/>
</dbReference>
<protein>
    <submittedName>
        <fullName evidence="1">Uncharacterized protein</fullName>
    </submittedName>
</protein>